<proteinExistence type="predicted"/>
<dbReference type="RefSeq" id="WP_133880293.1">
    <property type="nucleotide sequence ID" value="NZ_MWIN01000012.1"/>
</dbReference>
<dbReference type="InterPro" id="IPR045426">
    <property type="entry name" value="ADYC"/>
</dbReference>
<name>A0A4S3K4P4_9GAMM</name>
<gene>
    <name evidence="2" type="ORF">DFR24_1114</name>
</gene>
<keyword evidence="3" id="KW-1185">Reference proteome</keyword>
<reference evidence="2 3" key="1">
    <citation type="submission" date="2019-03" db="EMBL/GenBank/DDBJ databases">
        <title>Genomic Encyclopedia of Type Strains, Phase IV (KMG-IV): sequencing the most valuable type-strain genomes for metagenomic binning, comparative biology and taxonomic classification.</title>
        <authorList>
            <person name="Goeker M."/>
        </authorList>
    </citation>
    <scope>NUCLEOTIDE SEQUENCE [LARGE SCALE GENOMIC DNA]</scope>
    <source>
        <strain evidence="2 3">DSM 26377</strain>
    </source>
</reference>
<dbReference type="EMBL" id="SOBT01000008">
    <property type="protein sequence ID" value="TDU31735.1"/>
    <property type="molecule type" value="Genomic_DNA"/>
</dbReference>
<evidence type="ECO:0000259" key="1">
    <source>
        <dbReference type="Pfam" id="PF20032"/>
    </source>
</evidence>
<sequence length="261" mass="27808">MVLFATATGAVSADDLVATPGLTVEGTAFVLQRPDQRPLKGVELQGMTVNVVIGGKAEAVRLVRISPDPDDTEILRHEFERRDVSGQWHSACEPNFEGETWGIPVGPGAGQASHTGAVSLTCSSGAIAKCIRYGYKPWGLGHNGENLAPYFAACVRMIRADYAGDGSPHTKPGTFIKFHDAAVRWQQEAAPSADYVFEAGWSPDGAVCVAHVRWPEYGTRETILASSPDLARRSVVCTEASAKADGALIFSASRVSPRVGR</sequence>
<protein>
    <recommendedName>
        <fullName evidence="1">ADYC domain-containing protein</fullName>
    </recommendedName>
</protein>
<dbReference type="AlphaFoldDB" id="A0A4S3K4P4"/>
<dbReference type="Proteomes" id="UP000295341">
    <property type="component" value="Unassembled WGS sequence"/>
</dbReference>
<organism evidence="2 3">
    <name type="scientific">Panacagrimonas perspica</name>
    <dbReference type="NCBI Taxonomy" id="381431"/>
    <lineage>
        <taxon>Bacteria</taxon>
        <taxon>Pseudomonadati</taxon>
        <taxon>Pseudomonadota</taxon>
        <taxon>Gammaproteobacteria</taxon>
        <taxon>Nevskiales</taxon>
        <taxon>Nevskiaceae</taxon>
        <taxon>Panacagrimonas</taxon>
    </lineage>
</organism>
<dbReference type="OrthoDB" id="8066319at2"/>
<dbReference type="Pfam" id="PF20032">
    <property type="entry name" value="ADYC"/>
    <property type="match status" value="1"/>
</dbReference>
<comment type="caution">
    <text evidence="2">The sequence shown here is derived from an EMBL/GenBank/DDBJ whole genome shotgun (WGS) entry which is preliminary data.</text>
</comment>
<accession>A0A4S3K4P4</accession>
<evidence type="ECO:0000313" key="2">
    <source>
        <dbReference type="EMBL" id="TDU31735.1"/>
    </source>
</evidence>
<evidence type="ECO:0000313" key="3">
    <source>
        <dbReference type="Proteomes" id="UP000295341"/>
    </source>
</evidence>
<feature type="domain" description="ADYC" evidence="1">
    <location>
        <begin position="42"/>
        <end position="214"/>
    </location>
</feature>